<dbReference type="PANTHER" id="PTHR34580:SF1">
    <property type="entry name" value="PROTEIN PAFC"/>
    <property type="match status" value="1"/>
</dbReference>
<dbReference type="PROSITE" id="PS52050">
    <property type="entry name" value="WYL"/>
    <property type="match status" value="1"/>
</dbReference>
<comment type="caution">
    <text evidence="3">The sequence shown here is derived from an EMBL/GenBank/DDBJ whole genome shotgun (WGS) entry which is preliminary data.</text>
</comment>
<protein>
    <submittedName>
        <fullName evidence="3">Putative DNA-binding transcriptional regulator YafY</fullName>
    </submittedName>
</protein>
<name>A0A4R2NVL5_9BACL</name>
<organism evidence="3 4">
    <name type="scientific">Scopulibacillus darangshiensis</name>
    <dbReference type="NCBI Taxonomy" id="442528"/>
    <lineage>
        <taxon>Bacteria</taxon>
        <taxon>Bacillati</taxon>
        <taxon>Bacillota</taxon>
        <taxon>Bacilli</taxon>
        <taxon>Bacillales</taxon>
        <taxon>Sporolactobacillaceae</taxon>
        <taxon>Scopulibacillus</taxon>
    </lineage>
</organism>
<keyword evidence="3" id="KW-0238">DNA-binding</keyword>
<dbReference type="EMBL" id="SLXK01000021">
    <property type="protein sequence ID" value="TCP25628.1"/>
    <property type="molecule type" value="Genomic_DNA"/>
</dbReference>
<dbReference type="Pfam" id="PF25583">
    <property type="entry name" value="WCX"/>
    <property type="match status" value="1"/>
</dbReference>
<evidence type="ECO:0000259" key="1">
    <source>
        <dbReference type="Pfam" id="PF13280"/>
    </source>
</evidence>
<dbReference type="AlphaFoldDB" id="A0A4R2NVL5"/>
<dbReference type="InterPro" id="IPR026881">
    <property type="entry name" value="WYL_dom"/>
</dbReference>
<reference evidence="3 4" key="1">
    <citation type="submission" date="2019-03" db="EMBL/GenBank/DDBJ databases">
        <title>Genomic Encyclopedia of Type Strains, Phase IV (KMG-IV): sequencing the most valuable type-strain genomes for metagenomic binning, comparative biology and taxonomic classification.</title>
        <authorList>
            <person name="Goeker M."/>
        </authorList>
    </citation>
    <scope>NUCLEOTIDE SEQUENCE [LARGE SCALE GENOMIC DNA]</scope>
    <source>
        <strain evidence="3 4">DSM 19377</strain>
    </source>
</reference>
<dbReference type="InterPro" id="IPR057727">
    <property type="entry name" value="WCX_dom"/>
</dbReference>
<dbReference type="Proteomes" id="UP000295416">
    <property type="component" value="Unassembled WGS sequence"/>
</dbReference>
<dbReference type="RefSeq" id="WP_243647079.1">
    <property type="nucleotide sequence ID" value="NZ_SLXK01000021.1"/>
</dbReference>
<sequence length="327" mass="38322">MAENNRLRLIKVMEILRTKTDEENELSLGEIKEHLKMELGETFAVQDKSLREDLRALGDGGFMIDENTGKQGRKFYRHEGLFEMYEIRLLLDAVISARFLTEKETKDLIKKIKMLKSQTTAKRLQKQIFLDGVIKAKSPAVRYGIDHIRTAISDQKKITYQYGRYNVDKAFVLSHEGRVYTVHPYALIWNNDYYYLIGFYEGAGEVRHYRVDRMRDVQVKNEHFNHHNIDIPDYVNRSFHMYSGEEDVIKLKFKNGLINVIIDRFGIDADIKRADDDSFFIRTKASVSDGLVRWLLTWGSDVEVIEPASLRERIKAENEKVQKLYNI</sequence>
<dbReference type="GO" id="GO:0003677">
    <property type="term" value="F:DNA binding"/>
    <property type="evidence" value="ECO:0007669"/>
    <property type="project" value="UniProtKB-KW"/>
</dbReference>
<gene>
    <name evidence="3" type="ORF">EV207_12158</name>
</gene>
<proteinExistence type="predicted"/>
<evidence type="ECO:0000313" key="3">
    <source>
        <dbReference type="EMBL" id="TCP25628.1"/>
    </source>
</evidence>
<feature type="domain" description="WYL" evidence="1">
    <location>
        <begin position="146"/>
        <end position="219"/>
    </location>
</feature>
<dbReference type="PANTHER" id="PTHR34580">
    <property type="match status" value="1"/>
</dbReference>
<evidence type="ECO:0000259" key="2">
    <source>
        <dbReference type="Pfam" id="PF25583"/>
    </source>
</evidence>
<keyword evidence="4" id="KW-1185">Reference proteome</keyword>
<dbReference type="InterPro" id="IPR051534">
    <property type="entry name" value="CBASS_pafABC_assoc_protein"/>
</dbReference>
<accession>A0A4R2NVL5</accession>
<evidence type="ECO:0000313" key="4">
    <source>
        <dbReference type="Proteomes" id="UP000295416"/>
    </source>
</evidence>
<dbReference type="Pfam" id="PF13280">
    <property type="entry name" value="WYL"/>
    <property type="match status" value="1"/>
</dbReference>
<feature type="domain" description="WCX" evidence="2">
    <location>
        <begin position="249"/>
        <end position="318"/>
    </location>
</feature>